<reference evidence="3 4" key="1">
    <citation type="submission" date="2018-11" db="EMBL/GenBank/DDBJ databases">
        <title>Genomic Encyclopedia of Type Strains, Phase IV (KMG-IV): sequencing the most valuable type-strain genomes for metagenomic binning, comparative biology and taxonomic classification.</title>
        <authorList>
            <person name="Goeker M."/>
        </authorList>
    </citation>
    <scope>NUCLEOTIDE SEQUENCE [LARGE SCALE GENOMIC DNA]</scope>
    <source>
        <strain evidence="3 4">DSM 101684</strain>
    </source>
</reference>
<feature type="domain" description="VWFA" evidence="2">
    <location>
        <begin position="574"/>
        <end position="736"/>
    </location>
</feature>
<dbReference type="PANTHER" id="PTHR41248">
    <property type="entry name" value="NORD PROTEIN"/>
    <property type="match status" value="1"/>
</dbReference>
<name>A0A3N4UA67_9BURK</name>
<dbReference type="CDD" id="cd01454">
    <property type="entry name" value="vWA_norD_type"/>
    <property type="match status" value="1"/>
</dbReference>
<dbReference type="AlphaFoldDB" id="A0A3N4UA67"/>
<gene>
    <name evidence="3" type="ORF">EDC62_1503</name>
</gene>
<comment type="caution">
    <text evidence="3">The sequence shown here is derived from an EMBL/GenBank/DDBJ whole genome shotgun (WGS) entry which is preliminary data.</text>
</comment>
<dbReference type="EMBL" id="RKQL01000003">
    <property type="protein sequence ID" value="RPE67623.1"/>
    <property type="molecule type" value="Genomic_DNA"/>
</dbReference>
<organism evidence="3 4">
    <name type="scientific">Tibeticola sediminis</name>
    <dbReference type="NCBI Taxonomy" id="1917811"/>
    <lineage>
        <taxon>Bacteria</taxon>
        <taxon>Pseudomonadati</taxon>
        <taxon>Pseudomonadota</taxon>
        <taxon>Betaproteobacteria</taxon>
        <taxon>Burkholderiales</taxon>
        <taxon>Comamonadaceae</taxon>
        <taxon>Tibeticola</taxon>
    </lineage>
</organism>
<evidence type="ECO:0000256" key="1">
    <source>
        <dbReference type="SAM" id="MobiDB-lite"/>
    </source>
</evidence>
<proteinExistence type="predicted"/>
<evidence type="ECO:0000313" key="4">
    <source>
        <dbReference type="Proteomes" id="UP000272193"/>
    </source>
</evidence>
<evidence type="ECO:0000313" key="3">
    <source>
        <dbReference type="EMBL" id="RPE67623.1"/>
    </source>
</evidence>
<dbReference type="InterPro" id="IPR002035">
    <property type="entry name" value="VWF_A"/>
</dbReference>
<sequence>MAAPDPSAEPTIAPTPEQLARWRARLDTRFAQIDAVFEPLMHAAWATLSPSDFEAYLDAARTLGKLGRGVEPMLVFLEEWPAVVDALGGHAEGLADLMQAVARLQRSPNGGAIAPMLQTLAAVARRLGSTEGLRHYLELCVDLGERTSTSIHGRHVTYASPALPAFFESAPRALAAVSLAGLRRWVDEGVRSHRGHPQRLAEYFALDSADSRAVLQRERHGTLFANVQRSLEVYLRALWDSSDPLVPIATGWSADEQPAVPHLESDGLRVPDVYEDLDGIRGIDRYRAALAHLMAHQRWSASLIADNWSPAQRLAVECFEDARVDHLLCRAQPGLRPLLAALHPAPRAADCDPETTSCLRHRLTRLSRALLDPSAEVDATLERWRARFQEALADGPSSTAAMAQLALAYIAETRRASDQLARVHFTDTIVSYRDDNRHLWRFIEEGDEEEVFDRTNRPRAEEEPDRLPPRLYPEWNESTQSYRPDWVSVYDQLHPSGNAAEVDRLLAKHADLARALKRWLDWLKPQDRVRQRFQEDGSELDLDIAVRAWVDLYSGQSPDPRVNFSHRTQSRDVAVLLLLDCSQSLNQAVAGSTQTLLQLAQESVALLGWAISELGDQLAIAGFCSNTRHDVRYSHILGFSETWGDIPKARLAALQASYSTRMGAAVRHAAHYLGARRAQKKLLLILTDGEPADVDVSDPEALIADARQAVRELDGSGIHCHAVSLDPQADRYAREIFGHHYTVIDRVEQLPERMPKLFMSLTR</sequence>
<accession>A0A3N4UA67</accession>
<dbReference type="Proteomes" id="UP000272193">
    <property type="component" value="Unassembled WGS sequence"/>
</dbReference>
<protein>
    <submittedName>
        <fullName evidence="3">von Willebrand factor type A domain-containing protein</fullName>
    </submittedName>
</protein>
<feature type="region of interest" description="Disordered" evidence="1">
    <location>
        <begin position="453"/>
        <end position="473"/>
    </location>
</feature>
<dbReference type="InterPro" id="IPR051928">
    <property type="entry name" value="NorD/CobT"/>
</dbReference>
<dbReference type="Pfam" id="PF00092">
    <property type="entry name" value="VWA"/>
    <property type="match status" value="1"/>
</dbReference>
<dbReference type="Gene3D" id="3.40.50.410">
    <property type="entry name" value="von Willebrand factor, type A domain"/>
    <property type="match status" value="1"/>
</dbReference>
<dbReference type="RefSeq" id="WP_245968801.1">
    <property type="nucleotide sequence ID" value="NZ_RKQL01000003.1"/>
</dbReference>
<evidence type="ECO:0000259" key="2">
    <source>
        <dbReference type="PROSITE" id="PS50234"/>
    </source>
</evidence>
<dbReference type="PROSITE" id="PS50234">
    <property type="entry name" value="VWFA"/>
    <property type="match status" value="1"/>
</dbReference>
<dbReference type="SMART" id="SM00327">
    <property type="entry name" value="VWA"/>
    <property type="match status" value="1"/>
</dbReference>
<dbReference type="PANTHER" id="PTHR41248:SF1">
    <property type="entry name" value="NORD PROTEIN"/>
    <property type="match status" value="1"/>
</dbReference>
<keyword evidence="4" id="KW-1185">Reference proteome</keyword>
<dbReference type="SUPFAM" id="SSF53300">
    <property type="entry name" value="vWA-like"/>
    <property type="match status" value="1"/>
</dbReference>
<dbReference type="InterPro" id="IPR036465">
    <property type="entry name" value="vWFA_dom_sf"/>
</dbReference>
<feature type="compositionally biased region" description="Basic and acidic residues" evidence="1">
    <location>
        <begin position="453"/>
        <end position="468"/>
    </location>
</feature>